<evidence type="ECO:0000313" key="3">
    <source>
        <dbReference type="Proteomes" id="UP001202031"/>
    </source>
</evidence>
<organism evidence="2 3">
    <name type="scientific">Akkermansia massiliensis</name>
    <dbReference type="NCBI Taxonomy" id="2927224"/>
    <lineage>
        <taxon>Bacteria</taxon>
        <taxon>Pseudomonadati</taxon>
        <taxon>Verrucomicrobiota</taxon>
        <taxon>Verrucomicrobiia</taxon>
        <taxon>Verrucomicrobiales</taxon>
        <taxon>Akkermansiaceae</taxon>
        <taxon>Akkermansia</taxon>
    </lineage>
</organism>
<keyword evidence="1" id="KW-1133">Transmembrane helix</keyword>
<keyword evidence="3" id="KW-1185">Reference proteome</keyword>
<dbReference type="RefSeq" id="WP_102728153.1">
    <property type="nucleotide sequence ID" value="NZ_CP072027.1"/>
</dbReference>
<accession>A0ABT0R6F8</accession>
<feature type="transmembrane region" description="Helical" evidence="1">
    <location>
        <begin position="131"/>
        <end position="156"/>
    </location>
</feature>
<gene>
    <name evidence="2" type="ORF">M8N44_05175</name>
</gene>
<name>A0ABT0R6F8_9BACT</name>
<dbReference type="InterPro" id="IPR007404">
    <property type="entry name" value="YdjM-like"/>
</dbReference>
<keyword evidence="2" id="KW-0378">Hydrolase</keyword>
<evidence type="ECO:0000313" key="2">
    <source>
        <dbReference type="EMBL" id="MCL6656710.1"/>
    </source>
</evidence>
<feature type="transmembrane region" description="Helical" evidence="1">
    <location>
        <begin position="25"/>
        <end position="45"/>
    </location>
</feature>
<feature type="transmembrane region" description="Helical" evidence="1">
    <location>
        <begin position="57"/>
        <end position="75"/>
    </location>
</feature>
<dbReference type="Pfam" id="PF04307">
    <property type="entry name" value="YdjM"/>
    <property type="match status" value="1"/>
</dbReference>
<protein>
    <submittedName>
        <fullName evidence="2">Metal-dependent hydrolase</fullName>
    </submittedName>
</protein>
<dbReference type="GeneID" id="84023240"/>
<comment type="caution">
    <text evidence="2">The sequence shown here is derived from an EMBL/GenBank/DDBJ whole genome shotgun (WGS) entry which is preliminary data.</text>
</comment>
<keyword evidence="1" id="KW-0472">Membrane</keyword>
<reference evidence="2 3" key="1">
    <citation type="submission" date="2022-03" db="EMBL/GenBank/DDBJ databases">
        <title>Taxonomic description of new species and reclassification of some bacterial strains.</title>
        <authorList>
            <person name="Ndongo S."/>
        </authorList>
    </citation>
    <scope>NUCLEOTIDE SEQUENCE [LARGE SCALE GENOMIC DNA]</scope>
    <source>
        <strain evidence="2 3">Marseille-P6666</strain>
    </source>
</reference>
<feature type="transmembrane region" description="Helical" evidence="1">
    <location>
        <begin position="87"/>
        <end position="111"/>
    </location>
</feature>
<sequence>MFIAHLPAGYLLAKTIRLRTPGRKAVMTAALLGAIAPDLDLFYFYTLDGRQHHHHSYWTHYPSVWFALMLLAWGASRIKPWSTGGTWLLIFSMSGFLHLLLDFIVGDIPLLAPWSMRFHALATVQAQYPPWWLNFLLHWSFFLELLIIAVSVCIMVSGRRKTESPSGNPFSTGIHDE</sequence>
<dbReference type="Proteomes" id="UP001202031">
    <property type="component" value="Unassembled WGS sequence"/>
</dbReference>
<keyword evidence="1" id="KW-0812">Transmembrane</keyword>
<dbReference type="EMBL" id="JAMGSI010000001">
    <property type="protein sequence ID" value="MCL6656710.1"/>
    <property type="molecule type" value="Genomic_DNA"/>
</dbReference>
<dbReference type="GO" id="GO:0016787">
    <property type="term" value="F:hydrolase activity"/>
    <property type="evidence" value="ECO:0007669"/>
    <property type="project" value="UniProtKB-KW"/>
</dbReference>
<proteinExistence type="predicted"/>
<evidence type="ECO:0000256" key="1">
    <source>
        <dbReference type="SAM" id="Phobius"/>
    </source>
</evidence>